<dbReference type="InterPro" id="IPR004358">
    <property type="entry name" value="Sig_transdc_His_kin-like_C"/>
</dbReference>
<evidence type="ECO:0000256" key="9">
    <source>
        <dbReference type="ARBA" id="ARBA00023012"/>
    </source>
</evidence>
<comment type="caution">
    <text evidence="14">The sequence shown here is derived from an EMBL/GenBank/DDBJ whole genome shotgun (WGS) entry which is preliminary data.</text>
</comment>
<dbReference type="PANTHER" id="PTHR45436">
    <property type="entry name" value="SENSOR HISTIDINE KINASE YKOH"/>
    <property type="match status" value="1"/>
</dbReference>
<comment type="catalytic activity">
    <reaction evidence="1">
        <text>ATP + protein L-histidine = ADP + protein N-phospho-L-histidine.</text>
        <dbReference type="EC" id="2.7.13.3"/>
    </reaction>
</comment>
<dbReference type="CDD" id="cd00075">
    <property type="entry name" value="HATPase"/>
    <property type="match status" value="1"/>
</dbReference>
<dbReference type="InterPro" id="IPR050428">
    <property type="entry name" value="TCS_sensor_his_kinase"/>
</dbReference>
<dbReference type="PROSITE" id="PS50885">
    <property type="entry name" value="HAMP"/>
    <property type="match status" value="1"/>
</dbReference>
<dbReference type="Proteomes" id="UP001597104">
    <property type="component" value="Unassembled WGS sequence"/>
</dbReference>
<comment type="subcellular location">
    <subcellularLocation>
        <location evidence="2">Membrane</location>
    </subcellularLocation>
</comment>
<keyword evidence="4" id="KW-0597">Phosphoprotein</keyword>
<evidence type="ECO:0000256" key="5">
    <source>
        <dbReference type="ARBA" id="ARBA00022679"/>
    </source>
</evidence>
<keyword evidence="14" id="KW-0547">Nucleotide-binding</keyword>
<sequence>MLRSFLFMITVVMMVFSATMILAVGHQLLETSQSNSDNIIKNLKTTVIDGDHDWKAWRFNSTLNTSTSYVHVHNMRQDAAETNYYSPGTQNLLRVKFTKIPLVKNLYYRPHTGFLLFNTGHAKGIDYQLWTKLNAQFAVLERVLLVVVIILILTLLISPLYIRLIAVRLTGALKQLTTSAEQISTRNQAADPLPVPTSPTEVANLANSFNRLLNRLFQQTEKEKLFVANAAHELRTPIATIQSHAQLIQRRGKAHPEIIARSIDYINDESHQMATLIEELLTLSRADRTQLDFQPYDLSQSLQTLISKMTPVIPQKIKVTVPTQIKVTAHQASIEQILTNLINNASKYSPATSEITVSLQQEKHQVSVYIADQGRGISAADKPHIFERFYRASDVRGSTQGTGLGLAIAWQLAELNQATLTVADNQPQGTIFKLEF</sequence>
<keyword evidence="15" id="KW-1185">Reference proteome</keyword>
<keyword evidence="10 11" id="KW-0472">Membrane</keyword>
<keyword evidence="8 11" id="KW-1133">Transmembrane helix</keyword>
<dbReference type="GO" id="GO:0005524">
    <property type="term" value="F:ATP binding"/>
    <property type="evidence" value="ECO:0007669"/>
    <property type="project" value="UniProtKB-KW"/>
</dbReference>
<name>A0ABW3EA02_9LACO</name>
<keyword evidence="5" id="KW-0808">Transferase</keyword>
<feature type="domain" description="Histidine kinase" evidence="12">
    <location>
        <begin position="229"/>
        <end position="436"/>
    </location>
</feature>
<evidence type="ECO:0000259" key="12">
    <source>
        <dbReference type="PROSITE" id="PS50109"/>
    </source>
</evidence>
<dbReference type="PRINTS" id="PR00344">
    <property type="entry name" value="BCTRLSENSOR"/>
</dbReference>
<dbReference type="Pfam" id="PF02518">
    <property type="entry name" value="HATPase_c"/>
    <property type="match status" value="1"/>
</dbReference>
<evidence type="ECO:0000256" key="1">
    <source>
        <dbReference type="ARBA" id="ARBA00000085"/>
    </source>
</evidence>
<reference evidence="15" key="1">
    <citation type="journal article" date="2019" name="Int. J. Syst. Evol. Microbiol.">
        <title>The Global Catalogue of Microorganisms (GCM) 10K type strain sequencing project: providing services to taxonomists for standard genome sequencing and annotation.</title>
        <authorList>
            <consortium name="The Broad Institute Genomics Platform"/>
            <consortium name="The Broad Institute Genome Sequencing Center for Infectious Disease"/>
            <person name="Wu L."/>
            <person name="Ma J."/>
        </authorList>
    </citation>
    <scope>NUCLEOTIDE SEQUENCE [LARGE SCALE GENOMIC DNA]</scope>
    <source>
        <strain evidence="15">CCM 8925</strain>
    </source>
</reference>
<feature type="transmembrane region" description="Helical" evidence="11">
    <location>
        <begin position="143"/>
        <end position="162"/>
    </location>
</feature>
<dbReference type="SMART" id="SM00388">
    <property type="entry name" value="HisKA"/>
    <property type="match status" value="1"/>
</dbReference>
<evidence type="ECO:0000256" key="3">
    <source>
        <dbReference type="ARBA" id="ARBA00012438"/>
    </source>
</evidence>
<accession>A0ABW3EA02</accession>
<dbReference type="Pfam" id="PF00512">
    <property type="entry name" value="HisKA"/>
    <property type="match status" value="1"/>
</dbReference>
<organism evidence="14 15">
    <name type="scientific">Loigolactobacillus binensis</name>
    <dbReference type="NCBI Taxonomy" id="2559922"/>
    <lineage>
        <taxon>Bacteria</taxon>
        <taxon>Bacillati</taxon>
        <taxon>Bacillota</taxon>
        <taxon>Bacilli</taxon>
        <taxon>Lactobacillales</taxon>
        <taxon>Lactobacillaceae</taxon>
        <taxon>Loigolactobacillus</taxon>
    </lineage>
</organism>
<dbReference type="Gene3D" id="3.30.565.10">
    <property type="entry name" value="Histidine kinase-like ATPase, C-terminal domain"/>
    <property type="match status" value="1"/>
</dbReference>
<proteinExistence type="predicted"/>
<evidence type="ECO:0000256" key="11">
    <source>
        <dbReference type="SAM" id="Phobius"/>
    </source>
</evidence>
<dbReference type="InterPro" id="IPR005467">
    <property type="entry name" value="His_kinase_dom"/>
</dbReference>
<keyword evidence="9" id="KW-0902">Two-component regulatory system</keyword>
<dbReference type="InterPro" id="IPR003661">
    <property type="entry name" value="HisK_dim/P_dom"/>
</dbReference>
<keyword evidence="6 11" id="KW-0812">Transmembrane</keyword>
<evidence type="ECO:0000313" key="14">
    <source>
        <dbReference type="EMBL" id="MFD0896289.1"/>
    </source>
</evidence>
<dbReference type="SUPFAM" id="SSF47384">
    <property type="entry name" value="Homodimeric domain of signal transducing histidine kinase"/>
    <property type="match status" value="1"/>
</dbReference>
<dbReference type="InterPro" id="IPR036097">
    <property type="entry name" value="HisK_dim/P_sf"/>
</dbReference>
<evidence type="ECO:0000256" key="2">
    <source>
        <dbReference type="ARBA" id="ARBA00004370"/>
    </source>
</evidence>
<evidence type="ECO:0000256" key="10">
    <source>
        <dbReference type="ARBA" id="ARBA00023136"/>
    </source>
</evidence>
<dbReference type="InterPro" id="IPR036890">
    <property type="entry name" value="HATPase_C_sf"/>
</dbReference>
<dbReference type="Gene3D" id="1.10.287.130">
    <property type="match status" value="1"/>
</dbReference>
<dbReference type="EC" id="2.7.13.3" evidence="3"/>
<dbReference type="InterPro" id="IPR003594">
    <property type="entry name" value="HATPase_dom"/>
</dbReference>
<dbReference type="PANTHER" id="PTHR45436:SF5">
    <property type="entry name" value="SENSOR HISTIDINE KINASE TRCS"/>
    <property type="match status" value="1"/>
</dbReference>
<dbReference type="Gene3D" id="6.10.340.10">
    <property type="match status" value="1"/>
</dbReference>
<dbReference type="InterPro" id="IPR003660">
    <property type="entry name" value="HAMP_dom"/>
</dbReference>
<gene>
    <name evidence="14" type="ORF">ACFQZ7_00845</name>
</gene>
<evidence type="ECO:0000256" key="4">
    <source>
        <dbReference type="ARBA" id="ARBA00022553"/>
    </source>
</evidence>
<evidence type="ECO:0000256" key="7">
    <source>
        <dbReference type="ARBA" id="ARBA00022777"/>
    </source>
</evidence>
<evidence type="ECO:0000313" key="15">
    <source>
        <dbReference type="Proteomes" id="UP001597104"/>
    </source>
</evidence>
<dbReference type="CDD" id="cd00082">
    <property type="entry name" value="HisKA"/>
    <property type="match status" value="1"/>
</dbReference>
<feature type="domain" description="HAMP" evidence="13">
    <location>
        <begin position="167"/>
        <end position="221"/>
    </location>
</feature>
<protein>
    <recommendedName>
        <fullName evidence="3">histidine kinase</fullName>
        <ecNumber evidence="3">2.7.13.3</ecNumber>
    </recommendedName>
</protein>
<keyword evidence="7" id="KW-0418">Kinase</keyword>
<evidence type="ECO:0000256" key="8">
    <source>
        <dbReference type="ARBA" id="ARBA00022989"/>
    </source>
</evidence>
<evidence type="ECO:0000259" key="13">
    <source>
        <dbReference type="PROSITE" id="PS50885"/>
    </source>
</evidence>
<dbReference type="SMART" id="SM00387">
    <property type="entry name" value="HATPase_c"/>
    <property type="match status" value="1"/>
</dbReference>
<dbReference type="Pfam" id="PF00672">
    <property type="entry name" value="HAMP"/>
    <property type="match status" value="1"/>
</dbReference>
<dbReference type="CDD" id="cd06225">
    <property type="entry name" value="HAMP"/>
    <property type="match status" value="1"/>
</dbReference>
<keyword evidence="14" id="KW-0067">ATP-binding</keyword>
<dbReference type="PROSITE" id="PS50109">
    <property type="entry name" value="HIS_KIN"/>
    <property type="match status" value="1"/>
</dbReference>
<evidence type="ECO:0000256" key="6">
    <source>
        <dbReference type="ARBA" id="ARBA00022692"/>
    </source>
</evidence>
<dbReference type="EMBL" id="JBHTIO010000001">
    <property type="protein sequence ID" value="MFD0896289.1"/>
    <property type="molecule type" value="Genomic_DNA"/>
</dbReference>
<feature type="transmembrane region" description="Helical" evidence="11">
    <location>
        <begin position="6"/>
        <end position="25"/>
    </location>
</feature>
<dbReference type="RefSeq" id="WP_137636738.1">
    <property type="nucleotide sequence ID" value="NZ_BJDN01000002.1"/>
</dbReference>
<dbReference type="SUPFAM" id="SSF55874">
    <property type="entry name" value="ATPase domain of HSP90 chaperone/DNA topoisomerase II/histidine kinase"/>
    <property type="match status" value="1"/>
</dbReference>